<keyword evidence="2" id="KW-1185">Reference proteome</keyword>
<dbReference type="AlphaFoldDB" id="A0A4R6VER8"/>
<proteinExistence type="predicted"/>
<accession>A0A4R6VER8</accession>
<dbReference type="EMBL" id="SNYQ01000001">
    <property type="protein sequence ID" value="TDQ59475.1"/>
    <property type="molecule type" value="Genomic_DNA"/>
</dbReference>
<reference evidence="1 2" key="1">
    <citation type="submission" date="2019-03" db="EMBL/GenBank/DDBJ databases">
        <title>Genomic Encyclopedia of Type Strains, Phase IV (KMG-IV): sequencing the most valuable type-strain genomes for metagenomic binning, comparative biology and taxonomic classification.</title>
        <authorList>
            <person name="Goeker M."/>
        </authorList>
    </citation>
    <scope>NUCLEOTIDE SEQUENCE [LARGE SCALE GENOMIC DNA]</scope>
    <source>
        <strain evidence="1 2">DSM 28403</strain>
    </source>
</reference>
<evidence type="ECO:0000313" key="1">
    <source>
        <dbReference type="EMBL" id="TDQ59475.1"/>
    </source>
</evidence>
<organism evidence="1 2">
    <name type="scientific">Mesocricetibacter intestinalis</name>
    <dbReference type="NCBI Taxonomy" id="1521930"/>
    <lineage>
        <taxon>Bacteria</taxon>
        <taxon>Pseudomonadati</taxon>
        <taxon>Pseudomonadota</taxon>
        <taxon>Gammaproteobacteria</taxon>
        <taxon>Pasteurellales</taxon>
        <taxon>Pasteurellaceae</taxon>
        <taxon>Mesocricetibacter</taxon>
    </lineage>
</organism>
<comment type="caution">
    <text evidence="1">The sequence shown here is derived from an EMBL/GenBank/DDBJ whole genome shotgun (WGS) entry which is preliminary data.</text>
</comment>
<sequence>MEYDEKSGIFLLLFYQGEVFGNRLLYLNEYQKIIIKTTALFYYERGSGRGKG</sequence>
<evidence type="ECO:0000313" key="2">
    <source>
        <dbReference type="Proteomes" id="UP000295657"/>
    </source>
</evidence>
<protein>
    <submittedName>
        <fullName evidence="1">Uncharacterized protein</fullName>
    </submittedName>
</protein>
<dbReference type="Proteomes" id="UP000295657">
    <property type="component" value="Unassembled WGS sequence"/>
</dbReference>
<gene>
    <name evidence="1" type="ORF">EDC45_0123</name>
</gene>
<name>A0A4R6VER8_9PAST</name>